<dbReference type="AlphaFoldDB" id="A0A6M4GQ50"/>
<dbReference type="EMBL" id="CP053069">
    <property type="protein sequence ID" value="QJR09459.1"/>
    <property type="molecule type" value="Genomic_DNA"/>
</dbReference>
<sequence length="75" mass="8494">MYKLQIQDDPDNPASWHDVLGADGAPLTFGDEGAARQRLEELYPVQVKAERFDAGPKVTRVLNIIKDDDDWPKKK</sequence>
<dbReference type="Proteomes" id="UP000501534">
    <property type="component" value="Chromosome"/>
</dbReference>
<name>A0A6M4GQ50_9PROT</name>
<evidence type="ECO:0000313" key="2">
    <source>
        <dbReference type="Proteomes" id="UP000501534"/>
    </source>
</evidence>
<protein>
    <submittedName>
        <fullName evidence="1">Uncharacterized protein</fullName>
    </submittedName>
</protein>
<proteinExistence type="predicted"/>
<evidence type="ECO:0000313" key="1">
    <source>
        <dbReference type="EMBL" id="QJR09459.1"/>
    </source>
</evidence>
<reference evidence="1 2" key="1">
    <citation type="submission" date="2020-04" db="EMBL/GenBank/DDBJ databases">
        <title>Usitatibacter rugosus gen. nov., sp. nov. and Usitatibacter palustris sp. nov., novel members of Usitatibacteraceae fam. nov. within the order Nitrosomonadales isolated from soil.</title>
        <authorList>
            <person name="Huber K.J."/>
            <person name="Neumann-Schaal M."/>
            <person name="Geppert A."/>
            <person name="Luckner M."/>
            <person name="Wanner G."/>
            <person name="Overmann J."/>
        </authorList>
    </citation>
    <scope>NUCLEOTIDE SEQUENCE [LARGE SCALE GENOMIC DNA]</scope>
    <source>
        <strain evidence="1 2">0125_3</strain>
    </source>
</reference>
<dbReference type="RefSeq" id="WP_171089176.1">
    <property type="nucleotide sequence ID" value="NZ_CP053069.1"/>
</dbReference>
<organism evidence="1 2">
    <name type="scientific">Usitatibacter rugosus</name>
    <dbReference type="NCBI Taxonomy" id="2732067"/>
    <lineage>
        <taxon>Bacteria</taxon>
        <taxon>Pseudomonadati</taxon>
        <taxon>Pseudomonadota</taxon>
        <taxon>Betaproteobacteria</taxon>
        <taxon>Nitrosomonadales</taxon>
        <taxon>Usitatibacteraceae</taxon>
        <taxon>Usitatibacter</taxon>
    </lineage>
</organism>
<keyword evidence="2" id="KW-1185">Reference proteome</keyword>
<gene>
    <name evidence="1" type="ORF">DSM104443_00503</name>
</gene>
<dbReference type="KEGG" id="uru:DSM104443_00503"/>
<accession>A0A6M4GQ50</accession>